<dbReference type="AlphaFoldDB" id="A0A650ENK8"/>
<evidence type="ECO:0000313" key="2">
    <source>
        <dbReference type="EMBL" id="QGT51012.1"/>
    </source>
</evidence>
<keyword evidence="1" id="KW-1133">Transmembrane helix</keyword>
<evidence type="ECO:0008006" key="3">
    <source>
        <dbReference type="Google" id="ProtNLM"/>
    </source>
</evidence>
<feature type="transmembrane region" description="Helical" evidence="1">
    <location>
        <begin position="6"/>
        <end position="29"/>
    </location>
</feature>
<protein>
    <recommendedName>
        <fullName evidence="3">Oxaloacetate decarboxylase</fullName>
    </recommendedName>
</protein>
<gene>
    <name evidence="2" type="ORF">Firmicute1046_0880</name>
</gene>
<organism evidence="2">
    <name type="scientific">uncultured Bacillota bacterium</name>
    <dbReference type="NCBI Taxonomy" id="344338"/>
    <lineage>
        <taxon>Bacteria</taxon>
        <taxon>Bacillati</taxon>
        <taxon>Bacillota</taxon>
        <taxon>environmental samples</taxon>
    </lineage>
</organism>
<evidence type="ECO:0000256" key="1">
    <source>
        <dbReference type="SAM" id="Phobius"/>
    </source>
</evidence>
<dbReference type="EMBL" id="MN577573">
    <property type="protein sequence ID" value="QGT51012.1"/>
    <property type="molecule type" value="Genomic_DNA"/>
</dbReference>
<proteinExistence type="predicted"/>
<keyword evidence="1" id="KW-0812">Transmembrane</keyword>
<keyword evidence="1" id="KW-0472">Membrane</keyword>
<dbReference type="NCBIfam" id="NF040909">
    <property type="entry name" value="OadG_rel_small"/>
    <property type="match status" value="1"/>
</dbReference>
<accession>A0A650ENK8</accession>
<sequence>MSVWMSGVWLMVFGLVGVFAALALFYIATKILMKLFPQKEEKE</sequence>
<name>A0A650ENK8_9FIRM</name>
<reference evidence="2" key="1">
    <citation type="journal article" date="2020" name="J. ISSAAS">
        <title>Lactobacilli and other gastrointestinal microbiota of Peromyscus leucopus, reservoir host for agents of Lyme disease and other zoonoses in North America.</title>
        <authorList>
            <person name="Milovic A."/>
            <person name="Bassam K."/>
            <person name="Shao H."/>
            <person name="Chatzistamou I."/>
            <person name="Tufts D.M."/>
            <person name="Diuk-Wasser M."/>
            <person name="Barbour A.G."/>
        </authorList>
    </citation>
    <scope>NUCLEOTIDE SEQUENCE</scope>
    <source>
        <strain evidence="2">LL40</strain>
    </source>
</reference>